<dbReference type="Proteomes" id="UP000824120">
    <property type="component" value="Chromosome 7"/>
</dbReference>
<evidence type="ECO:0000256" key="1">
    <source>
        <dbReference type="SAM" id="MobiDB-lite"/>
    </source>
</evidence>
<feature type="compositionally biased region" description="Basic and acidic residues" evidence="1">
    <location>
        <begin position="21"/>
        <end position="36"/>
    </location>
</feature>
<sequence length="64" mass="7501">MNEARKANQCAIVVEKKKSVEECPSMERHQNHHDGEGAQGHGWRKFHEEKNINEHFNNLLTQCF</sequence>
<name>A0A9J5Y9P1_SOLCO</name>
<feature type="region of interest" description="Disordered" evidence="1">
    <location>
        <begin position="21"/>
        <end position="41"/>
    </location>
</feature>
<accession>A0A9J5Y9P1</accession>
<dbReference type="EMBL" id="JACXVP010000007">
    <property type="protein sequence ID" value="KAG5596829.1"/>
    <property type="molecule type" value="Genomic_DNA"/>
</dbReference>
<dbReference type="AlphaFoldDB" id="A0A9J5Y9P1"/>
<organism evidence="2 3">
    <name type="scientific">Solanum commersonii</name>
    <name type="common">Commerson's wild potato</name>
    <name type="synonym">Commerson's nightshade</name>
    <dbReference type="NCBI Taxonomy" id="4109"/>
    <lineage>
        <taxon>Eukaryota</taxon>
        <taxon>Viridiplantae</taxon>
        <taxon>Streptophyta</taxon>
        <taxon>Embryophyta</taxon>
        <taxon>Tracheophyta</taxon>
        <taxon>Spermatophyta</taxon>
        <taxon>Magnoliopsida</taxon>
        <taxon>eudicotyledons</taxon>
        <taxon>Gunneridae</taxon>
        <taxon>Pentapetalae</taxon>
        <taxon>asterids</taxon>
        <taxon>lamiids</taxon>
        <taxon>Solanales</taxon>
        <taxon>Solanaceae</taxon>
        <taxon>Solanoideae</taxon>
        <taxon>Solaneae</taxon>
        <taxon>Solanum</taxon>
    </lineage>
</organism>
<comment type="caution">
    <text evidence="2">The sequence shown here is derived from an EMBL/GenBank/DDBJ whole genome shotgun (WGS) entry which is preliminary data.</text>
</comment>
<keyword evidence="3" id="KW-1185">Reference proteome</keyword>
<evidence type="ECO:0000313" key="2">
    <source>
        <dbReference type="EMBL" id="KAG5596829.1"/>
    </source>
</evidence>
<proteinExistence type="predicted"/>
<reference evidence="2 3" key="1">
    <citation type="submission" date="2020-09" db="EMBL/GenBank/DDBJ databases">
        <title>De no assembly of potato wild relative species, Solanum commersonii.</title>
        <authorList>
            <person name="Cho K."/>
        </authorList>
    </citation>
    <scope>NUCLEOTIDE SEQUENCE [LARGE SCALE GENOMIC DNA]</scope>
    <source>
        <strain evidence="2">LZ3.2</strain>
        <tissue evidence="2">Leaf</tissue>
    </source>
</reference>
<evidence type="ECO:0000313" key="3">
    <source>
        <dbReference type="Proteomes" id="UP000824120"/>
    </source>
</evidence>
<gene>
    <name evidence="2" type="ORF">H5410_038061</name>
</gene>
<protein>
    <submittedName>
        <fullName evidence="2">Uncharacterized protein</fullName>
    </submittedName>
</protein>